<evidence type="ECO:0000256" key="6">
    <source>
        <dbReference type="ARBA" id="ARBA00047321"/>
    </source>
</evidence>
<dbReference type="OrthoDB" id="337830at2"/>
<dbReference type="RefSeq" id="WP_102844484.1">
    <property type="nucleotide sequence ID" value="NZ_PDZR01000018.1"/>
</dbReference>
<dbReference type="PANTHER" id="PTHR10742">
    <property type="entry name" value="FLAVIN MONOAMINE OXIDASE"/>
    <property type="match status" value="1"/>
</dbReference>
<dbReference type="SUPFAM" id="SSF54373">
    <property type="entry name" value="FAD-linked reductases, C-terminal domain"/>
    <property type="match status" value="1"/>
</dbReference>
<dbReference type="InterPro" id="IPR036188">
    <property type="entry name" value="FAD/NAD-bd_sf"/>
</dbReference>
<evidence type="ECO:0000256" key="3">
    <source>
        <dbReference type="ARBA" id="ARBA00012535"/>
    </source>
</evidence>
<comment type="caution">
    <text evidence="8">The sequence shown here is derived from an EMBL/GenBank/DDBJ whole genome shotgun (WGS) entry which is preliminary data.</text>
</comment>
<dbReference type="EMBL" id="PDZR01000018">
    <property type="protein sequence ID" value="PNG25215.1"/>
    <property type="molecule type" value="Genomic_DNA"/>
</dbReference>
<dbReference type="SUPFAM" id="SSF51905">
    <property type="entry name" value="FAD/NAD(P)-binding domain"/>
    <property type="match status" value="1"/>
</dbReference>
<comment type="similarity">
    <text evidence="2">Belongs to the tryptophan 2-monooxygenase family.</text>
</comment>
<name>A0A2J7TEM1_METSI</name>
<evidence type="ECO:0000256" key="4">
    <source>
        <dbReference type="ARBA" id="ARBA00017871"/>
    </source>
</evidence>
<dbReference type="InterPro" id="IPR050281">
    <property type="entry name" value="Flavin_monoamine_oxidase"/>
</dbReference>
<sequence length="420" mass="44337">MVQTPADFDAVIIGAGAAGLSAGKRLQRDGLSFTILETRARIGGRAHTQIEQGFALDFGCGWLHSADRNPWTKIAAGLGLTIDQAEPDWGRQSFDAAFSGLDRAAAATASEAFFARLETADVGSGDFAADRLLEPDGRFNPMIDAISTYINGAELERVSVADWGRYADSGHNWRIVEGYGAAVAAFGAELPIRLGCAVTLIDHGGPDIIIETTQGRLTTKAALVTLPASLIASEAIAFRPALPEKTDAAAGLPLGVADKLVMTIGTADLPAGGHFFGDRTRTRTGNYELRPFGRPLIEGYFGGALARELEAGGRGAFFEFARGELSRLFGAKVAAGLGLVSETAWASDPFSRGSYSYASPGHSDQRQRLAAPVDGRLFFAGEACSKHSFSTAHGAYFTGLEAAEAIIETHRDRLAKGRAP</sequence>
<dbReference type="GO" id="GO:0050361">
    <property type="term" value="F:tryptophan 2-monooxygenase activity"/>
    <property type="evidence" value="ECO:0007669"/>
    <property type="project" value="UniProtKB-EC"/>
</dbReference>
<proteinExistence type="inferred from homology"/>
<feature type="domain" description="Amine oxidase" evidence="7">
    <location>
        <begin position="160"/>
        <end position="407"/>
    </location>
</feature>
<dbReference type="AlphaFoldDB" id="A0A2J7TEM1"/>
<keyword evidence="5" id="KW-0073">Auxin biosynthesis</keyword>
<dbReference type="PRINTS" id="PR00420">
    <property type="entry name" value="RNGMNOXGNASE"/>
</dbReference>
<gene>
    <name evidence="8" type="ORF">CR492_14675</name>
</gene>
<dbReference type="Pfam" id="PF01593">
    <property type="entry name" value="Amino_oxidase"/>
    <property type="match status" value="1"/>
</dbReference>
<evidence type="ECO:0000313" key="9">
    <source>
        <dbReference type="Proteomes" id="UP000236286"/>
    </source>
</evidence>
<organism evidence="8 9">
    <name type="scientific">Methylocella silvestris</name>
    <dbReference type="NCBI Taxonomy" id="199596"/>
    <lineage>
        <taxon>Bacteria</taxon>
        <taxon>Pseudomonadati</taxon>
        <taxon>Pseudomonadota</taxon>
        <taxon>Alphaproteobacteria</taxon>
        <taxon>Hyphomicrobiales</taxon>
        <taxon>Beijerinckiaceae</taxon>
        <taxon>Methylocella</taxon>
    </lineage>
</organism>
<evidence type="ECO:0000259" key="7">
    <source>
        <dbReference type="Pfam" id="PF01593"/>
    </source>
</evidence>
<accession>A0A2J7TEM1</accession>
<comment type="pathway">
    <text evidence="1">Plant hormone metabolism; auxin biosynthesis.</text>
</comment>
<protein>
    <recommendedName>
        <fullName evidence="4">Tryptophan 2-monooxygenase</fullName>
        <ecNumber evidence="3">1.13.12.3</ecNumber>
    </recommendedName>
</protein>
<dbReference type="Pfam" id="PF13450">
    <property type="entry name" value="NAD_binding_8"/>
    <property type="match status" value="1"/>
</dbReference>
<evidence type="ECO:0000256" key="5">
    <source>
        <dbReference type="ARBA" id="ARBA00023070"/>
    </source>
</evidence>
<evidence type="ECO:0000256" key="2">
    <source>
        <dbReference type="ARBA" id="ARBA00005833"/>
    </source>
</evidence>
<reference evidence="8 9" key="1">
    <citation type="submission" date="2017-10" db="EMBL/GenBank/DDBJ databases">
        <title>Genome announcement of Methylocella silvestris TVC from permafrost.</title>
        <authorList>
            <person name="Wang J."/>
            <person name="Geng K."/>
            <person name="Ul-Haque F."/>
            <person name="Crombie A.T."/>
            <person name="Street L.E."/>
            <person name="Wookey P.A."/>
            <person name="Murrell J.C."/>
            <person name="Pratscher J."/>
        </authorList>
    </citation>
    <scope>NUCLEOTIDE SEQUENCE [LARGE SCALE GENOMIC DNA]</scope>
    <source>
        <strain evidence="8 9">TVC</strain>
    </source>
</reference>
<dbReference type="Proteomes" id="UP000236286">
    <property type="component" value="Unassembled WGS sequence"/>
</dbReference>
<dbReference type="InterPro" id="IPR002937">
    <property type="entry name" value="Amino_oxidase"/>
</dbReference>
<dbReference type="PANTHER" id="PTHR10742:SF410">
    <property type="entry name" value="LYSINE-SPECIFIC HISTONE DEMETHYLASE 2"/>
    <property type="match status" value="1"/>
</dbReference>
<evidence type="ECO:0000313" key="8">
    <source>
        <dbReference type="EMBL" id="PNG25215.1"/>
    </source>
</evidence>
<comment type="catalytic activity">
    <reaction evidence="6">
        <text>L-tryptophan + O2 = indole-3-acetamide + CO2 + H2O</text>
        <dbReference type="Rhea" id="RHEA:16165"/>
        <dbReference type="ChEBI" id="CHEBI:15377"/>
        <dbReference type="ChEBI" id="CHEBI:15379"/>
        <dbReference type="ChEBI" id="CHEBI:16031"/>
        <dbReference type="ChEBI" id="CHEBI:16526"/>
        <dbReference type="ChEBI" id="CHEBI:57912"/>
        <dbReference type="EC" id="1.13.12.3"/>
    </reaction>
</comment>
<dbReference type="Gene3D" id="3.50.50.60">
    <property type="entry name" value="FAD/NAD(P)-binding domain"/>
    <property type="match status" value="1"/>
</dbReference>
<evidence type="ECO:0000256" key="1">
    <source>
        <dbReference type="ARBA" id="ARBA00004814"/>
    </source>
</evidence>
<dbReference type="GO" id="GO:0009851">
    <property type="term" value="P:auxin biosynthetic process"/>
    <property type="evidence" value="ECO:0007669"/>
    <property type="project" value="UniProtKB-KW"/>
</dbReference>
<dbReference type="EC" id="1.13.12.3" evidence="3"/>